<dbReference type="PROSITE" id="PS50977">
    <property type="entry name" value="HTH_TETR_2"/>
    <property type="match status" value="1"/>
</dbReference>
<dbReference type="PANTHER" id="PTHR30055:SF231">
    <property type="entry name" value="TRANSCRIPTIONAL REGULATORY PROTEIN (PROBABLY DEOR-FAMILY)-RELATED"/>
    <property type="match status" value="1"/>
</dbReference>
<organism evidence="5 6">
    <name type="scientific">Parahaliea aestuarii</name>
    <dbReference type="NCBI Taxonomy" id="1852021"/>
    <lineage>
        <taxon>Bacteria</taxon>
        <taxon>Pseudomonadati</taxon>
        <taxon>Pseudomonadota</taxon>
        <taxon>Gammaproteobacteria</taxon>
        <taxon>Cellvibrionales</taxon>
        <taxon>Halieaceae</taxon>
        <taxon>Parahaliea</taxon>
    </lineage>
</organism>
<name>A0A5C8ZML7_9GAMM</name>
<dbReference type="AlphaFoldDB" id="A0A5C8ZML7"/>
<reference evidence="5 6" key="1">
    <citation type="submission" date="2019-08" db="EMBL/GenBank/DDBJ databases">
        <title>Parahaliea maris sp. nov., isolated from the surface seawater.</title>
        <authorList>
            <person name="Liu Y."/>
        </authorList>
    </citation>
    <scope>NUCLEOTIDE SEQUENCE [LARGE SCALE GENOMIC DNA]</scope>
    <source>
        <strain evidence="5 6">S2-26</strain>
    </source>
</reference>
<dbReference type="InterPro" id="IPR050109">
    <property type="entry name" value="HTH-type_TetR-like_transc_reg"/>
</dbReference>
<feature type="region of interest" description="Disordered" evidence="3">
    <location>
        <begin position="1"/>
        <end position="26"/>
    </location>
</feature>
<feature type="DNA-binding region" description="H-T-H motif" evidence="2">
    <location>
        <begin position="50"/>
        <end position="69"/>
    </location>
</feature>
<accession>A0A5C8ZML7</accession>
<comment type="caution">
    <text evidence="5">The sequence shown here is derived from an EMBL/GenBank/DDBJ whole genome shotgun (WGS) entry which is preliminary data.</text>
</comment>
<evidence type="ECO:0000313" key="5">
    <source>
        <dbReference type="EMBL" id="TXS89723.1"/>
    </source>
</evidence>
<dbReference type="InterPro" id="IPR009057">
    <property type="entry name" value="Homeodomain-like_sf"/>
</dbReference>
<dbReference type="PANTHER" id="PTHR30055">
    <property type="entry name" value="HTH-TYPE TRANSCRIPTIONAL REGULATOR RUTR"/>
    <property type="match status" value="1"/>
</dbReference>
<evidence type="ECO:0000313" key="6">
    <source>
        <dbReference type="Proteomes" id="UP000321933"/>
    </source>
</evidence>
<sequence>MSETSIKSEQGGRQRRAEGRQRRAEGRLRHQQILEATLRLIAREGIRAVRHRAVAKEAGVPLAATTYYFSDIGQLLSEAFTWFAEQRAGAVLALQQQLLDCLQRAEADNGDRGQLVQEIATVLADHVIGQSAAVEDRSIELAFKHEARRDAGLRALNEAQERQFAAEVGALLERAGSDDPFSDTQIGLGLIYRLEAELTFGELSESEARRILLRHVDLQLGTGAAHSQK</sequence>
<dbReference type="EMBL" id="VRYZ01000008">
    <property type="protein sequence ID" value="TXS89723.1"/>
    <property type="molecule type" value="Genomic_DNA"/>
</dbReference>
<keyword evidence="1 2" id="KW-0238">DNA-binding</keyword>
<dbReference type="Proteomes" id="UP000321933">
    <property type="component" value="Unassembled WGS sequence"/>
</dbReference>
<dbReference type="InterPro" id="IPR001647">
    <property type="entry name" value="HTH_TetR"/>
</dbReference>
<dbReference type="GO" id="GO:0000976">
    <property type="term" value="F:transcription cis-regulatory region binding"/>
    <property type="evidence" value="ECO:0007669"/>
    <property type="project" value="TreeGrafter"/>
</dbReference>
<protein>
    <submittedName>
        <fullName evidence="5">TetR family transcriptional regulator</fullName>
    </submittedName>
</protein>
<keyword evidence="6" id="KW-1185">Reference proteome</keyword>
<dbReference type="Gene3D" id="1.10.357.10">
    <property type="entry name" value="Tetracycline Repressor, domain 2"/>
    <property type="match status" value="1"/>
</dbReference>
<dbReference type="GO" id="GO:0003700">
    <property type="term" value="F:DNA-binding transcription factor activity"/>
    <property type="evidence" value="ECO:0007669"/>
    <property type="project" value="TreeGrafter"/>
</dbReference>
<dbReference type="SUPFAM" id="SSF46689">
    <property type="entry name" value="Homeodomain-like"/>
    <property type="match status" value="1"/>
</dbReference>
<feature type="domain" description="HTH tetR-type" evidence="4">
    <location>
        <begin position="27"/>
        <end position="87"/>
    </location>
</feature>
<dbReference type="OrthoDB" id="8982136at2"/>
<evidence type="ECO:0000256" key="3">
    <source>
        <dbReference type="SAM" id="MobiDB-lite"/>
    </source>
</evidence>
<evidence type="ECO:0000256" key="1">
    <source>
        <dbReference type="ARBA" id="ARBA00023125"/>
    </source>
</evidence>
<dbReference type="Pfam" id="PF00440">
    <property type="entry name" value="TetR_N"/>
    <property type="match status" value="1"/>
</dbReference>
<evidence type="ECO:0000259" key="4">
    <source>
        <dbReference type="PROSITE" id="PS50977"/>
    </source>
</evidence>
<gene>
    <name evidence="5" type="ORF">FVW59_17100</name>
</gene>
<feature type="compositionally biased region" description="Basic and acidic residues" evidence="3">
    <location>
        <begin position="10"/>
        <end position="26"/>
    </location>
</feature>
<evidence type="ECO:0000256" key="2">
    <source>
        <dbReference type="PROSITE-ProRule" id="PRU00335"/>
    </source>
</evidence>
<proteinExistence type="predicted"/>
<dbReference type="RefSeq" id="WP_148065581.1">
    <property type="nucleotide sequence ID" value="NZ_VRYZ01000008.1"/>
</dbReference>